<proteinExistence type="predicted"/>
<keyword evidence="2" id="KW-1185">Reference proteome</keyword>
<name>A0A1G5YVG9_9BACT</name>
<dbReference type="STRING" id="279824.SAMN03080617_02868"/>
<evidence type="ECO:0000313" key="1">
    <source>
        <dbReference type="EMBL" id="SDA86362.1"/>
    </source>
</evidence>
<dbReference type="OrthoDB" id="892266at2"/>
<dbReference type="PROSITE" id="PS51257">
    <property type="entry name" value="PROKAR_LIPOPROTEIN"/>
    <property type="match status" value="1"/>
</dbReference>
<reference evidence="2" key="1">
    <citation type="submission" date="2016-10" db="EMBL/GenBank/DDBJ databases">
        <authorList>
            <person name="Varghese N."/>
            <person name="Submissions S."/>
        </authorList>
    </citation>
    <scope>NUCLEOTIDE SEQUENCE [LARGE SCALE GENOMIC DNA]</scope>
    <source>
        <strain evidence="2">DSM 22703</strain>
    </source>
</reference>
<dbReference type="AlphaFoldDB" id="A0A1G5YVG9"/>
<evidence type="ECO:0000313" key="2">
    <source>
        <dbReference type="Proteomes" id="UP000198756"/>
    </source>
</evidence>
<sequence>MKNYFFLLSFIWLISSCEQKTELPDTLPIQVAKAYGFSNFDQVNSIAYTWNVQRDSVNVLSRDWKWNIKENTVYYSGPDTTFTYSLASDSLPKQDGGFINDKYWLMMPFQLAWDTGYTFEILENVPSPIAKANSTKLTILYNSGEPTAPGMGYTPGDAYDLYLNENKMITEWVFRRGNGPDGRAVTWENVQDFGPLKFATDHSNDAGKRFIWFTNIKVD</sequence>
<dbReference type="RefSeq" id="WP_092731132.1">
    <property type="nucleotide sequence ID" value="NZ_FMXE01000021.1"/>
</dbReference>
<protein>
    <submittedName>
        <fullName evidence="1">Uncharacterized protein</fullName>
    </submittedName>
</protein>
<organism evidence="1 2">
    <name type="scientific">Algoriphagus alkaliphilus</name>
    <dbReference type="NCBI Taxonomy" id="279824"/>
    <lineage>
        <taxon>Bacteria</taxon>
        <taxon>Pseudomonadati</taxon>
        <taxon>Bacteroidota</taxon>
        <taxon>Cytophagia</taxon>
        <taxon>Cytophagales</taxon>
        <taxon>Cyclobacteriaceae</taxon>
        <taxon>Algoriphagus</taxon>
    </lineage>
</organism>
<accession>A0A1G5YVG9</accession>
<dbReference type="Proteomes" id="UP000198756">
    <property type="component" value="Unassembled WGS sequence"/>
</dbReference>
<gene>
    <name evidence="1" type="ORF">SAMN03080617_02868</name>
</gene>
<dbReference type="EMBL" id="FMXE01000021">
    <property type="protein sequence ID" value="SDA86362.1"/>
    <property type="molecule type" value="Genomic_DNA"/>
</dbReference>